<evidence type="ECO:0000313" key="2">
    <source>
        <dbReference type="Proteomes" id="UP000249046"/>
    </source>
</evidence>
<evidence type="ECO:0000313" key="1">
    <source>
        <dbReference type="EMBL" id="PZQ13162.1"/>
    </source>
</evidence>
<dbReference type="Gene3D" id="1.25.40.10">
    <property type="entry name" value="Tetratricopeptide repeat domain"/>
    <property type="match status" value="1"/>
</dbReference>
<reference evidence="1 2" key="1">
    <citation type="submission" date="2017-08" db="EMBL/GenBank/DDBJ databases">
        <title>Infants hospitalized years apart are colonized by the same room-sourced microbial strains.</title>
        <authorList>
            <person name="Brooks B."/>
            <person name="Olm M.R."/>
            <person name="Firek B.A."/>
            <person name="Baker R."/>
            <person name="Thomas B.C."/>
            <person name="Morowitz M.J."/>
            <person name="Banfield J.F."/>
        </authorList>
    </citation>
    <scope>NUCLEOTIDE SEQUENCE [LARGE SCALE GENOMIC DNA]</scope>
    <source>
        <strain evidence="1">S2_005_003_R2_42</strain>
    </source>
</reference>
<protein>
    <submittedName>
        <fullName evidence="1">DUF924 domain-containing protein</fullName>
    </submittedName>
</protein>
<dbReference type="Gene3D" id="1.20.58.320">
    <property type="entry name" value="TPR-like"/>
    <property type="match status" value="1"/>
</dbReference>
<dbReference type="InterPro" id="IPR011990">
    <property type="entry name" value="TPR-like_helical_dom_sf"/>
</dbReference>
<sequence length="179" mass="20284">MRETAAAVVAFWRDAGPEQWFDKDPAFDARFRERFLDTHFAAARGELDAWRTQPEGVLALLLLLDQFPRNAFRGSAHMYATDPLARRIARDALAQGLDRAIEPELRLFCYLPFAHSEDLADQERSVALMRELGEEPLEHAEGHRAIVRRFGRFPHRNAMLGRQSSAEETAFLADGGFSG</sequence>
<dbReference type="Pfam" id="PF06041">
    <property type="entry name" value="DUF924"/>
    <property type="match status" value="1"/>
</dbReference>
<organism evidence="1 2">
    <name type="scientific">Rhodanobacter denitrificans</name>
    <dbReference type="NCBI Taxonomy" id="666685"/>
    <lineage>
        <taxon>Bacteria</taxon>
        <taxon>Pseudomonadati</taxon>
        <taxon>Pseudomonadota</taxon>
        <taxon>Gammaproteobacteria</taxon>
        <taxon>Lysobacterales</taxon>
        <taxon>Rhodanobacteraceae</taxon>
        <taxon>Rhodanobacter</taxon>
    </lineage>
</organism>
<accession>A0A2W5K7M6</accession>
<dbReference type="EMBL" id="QFPO01000010">
    <property type="protein sequence ID" value="PZQ13162.1"/>
    <property type="molecule type" value="Genomic_DNA"/>
</dbReference>
<gene>
    <name evidence="1" type="ORF">DI564_11670</name>
</gene>
<dbReference type="SUPFAM" id="SSF48452">
    <property type="entry name" value="TPR-like"/>
    <property type="match status" value="1"/>
</dbReference>
<name>A0A2W5K7M6_9GAMM</name>
<dbReference type="Proteomes" id="UP000249046">
    <property type="component" value="Unassembled WGS sequence"/>
</dbReference>
<dbReference type="InterPro" id="IPR010323">
    <property type="entry name" value="DUF924"/>
</dbReference>
<comment type="caution">
    <text evidence="1">The sequence shown here is derived from an EMBL/GenBank/DDBJ whole genome shotgun (WGS) entry which is preliminary data.</text>
</comment>
<dbReference type="AlphaFoldDB" id="A0A2W5K7M6"/>
<proteinExistence type="predicted"/>